<organism evidence="1 2">
    <name type="scientific">Vibrio rotiferianus</name>
    <dbReference type="NCBI Taxonomy" id="190895"/>
    <lineage>
        <taxon>Bacteria</taxon>
        <taxon>Pseudomonadati</taxon>
        <taxon>Pseudomonadota</taxon>
        <taxon>Gammaproteobacteria</taxon>
        <taxon>Vibrionales</taxon>
        <taxon>Vibrionaceae</taxon>
        <taxon>Vibrio</taxon>
    </lineage>
</organism>
<proteinExistence type="predicted"/>
<accession>A0A7Y3Z901</accession>
<evidence type="ECO:0000313" key="1">
    <source>
        <dbReference type="EMBL" id="NOH48681.1"/>
    </source>
</evidence>
<dbReference type="Proteomes" id="UP000572072">
    <property type="component" value="Unassembled WGS sequence"/>
</dbReference>
<protein>
    <submittedName>
        <fullName evidence="1">Uncharacterized protein</fullName>
    </submittedName>
</protein>
<name>A0A7Y3Z901_9VIBR</name>
<dbReference type="AlphaFoldDB" id="A0A7Y3Z901"/>
<evidence type="ECO:0000313" key="2">
    <source>
        <dbReference type="Proteomes" id="UP000572072"/>
    </source>
</evidence>
<sequence>MNINHILGIPEEVKNHLANINAMFEQGKYNAEHLHEQVLILEWQLELLAISHLARDIQLLPSNKRSMKREQLIRRLLLMRRQIEDVIQNNKWTAVTLASDTCRLLAKLAIELRESPSAFTK</sequence>
<dbReference type="RefSeq" id="WP_171357984.1">
    <property type="nucleotide sequence ID" value="NZ_VTYN01000010.1"/>
</dbReference>
<comment type="caution">
    <text evidence="1">The sequence shown here is derived from an EMBL/GenBank/DDBJ whole genome shotgun (WGS) entry which is preliminary data.</text>
</comment>
<dbReference type="EMBL" id="VTYN01000010">
    <property type="protein sequence ID" value="NOH48681.1"/>
    <property type="molecule type" value="Genomic_DNA"/>
</dbReference>
<reference evidence="1 2" key="1">
    <citation type="submission" date="2019-08" db="EMBL/GenBank/DDBJ databases">
        <title>Draft genome sequencing and comparative genomics of hatchery-associated Vibrios.</title>
        <authorList>
            <person name="Kehlet-Delgado H."/>
            <person name="Mueller R.S."/>
        </authorList>
    </citation>
    <scope>NUCLEOTIDE SEQUENCE [LARGE SCALE GENOMIC DNA]</scope>
    <source>
        <strain evidence="1 2">00-78-3</strain>
    </source>
</reference>
<gene>
    <name evidence="1" type="ORF">F0262_11515</name>
</gene>